<comment type="caution">
    <text evidence="6">The sequence shown here is derived from an EMBL/GenBank/DDBJ whole genome shotgun (WGS) entry which is preliminary data.</text>
</comment>
<dbReference type="Proteomes" id="UP000034786">
    <property type="component" value="Unassembled WGS sequence"/>
</dbReference>
<dbReference type="CDD" id="cd07377">
    <property type="entry name" value="WHTH_GntR"/>
    <property type="match status" value="1"/>
</dbReference>
<keyword evidence="7" id="KW-1185">Reference proteome</keyword>
<dbReference type="InterPro" id="IPR036390">
    <property type="entry name" value="WH_DNA-bd_sf"/>
</dbReference>
<feature type="domain" description="HTH gntR-type" evidence="5">
    <location>
        <begin position="22"/>
        <end position="90"/>
    </location>
</feature>
<dbReference type="GO" id="GO:0003677">
    <property type="term" value="F:DNA binding"/>
    <property type="evidence" value="ECO:0007669"/>
    <property type="project" value="UniProtKB-KW"/>
</dbReference>
<keyword evidence="3" id="KW-0238">DNA-binding</keyword>
<evidence type="ECO:0000313" key="7">
    <source>
        <dbReference type="Proteomes" id="UP000034786"/>
    </source>
</evidence>
<protein>
    <recommendedName>
        <fullName evidence="5">HTH gntR-type domain-containing protein</fullName>
    </recommendedName>
</protein>
<proteinExistence type="predicted"/>
<organism evidence="6 7">
    <name type="scientific">Streptomyces variegatus</name>
    <dbReference type="NCBI Taxonomy" id="284040"/>
    <lineage>
        <taxon>Bacteria</taxon>
        <taxon>Bacillati</taxon>
        <taxon>Actinomycetota</taxon>
        <taxon>Actinomycetes</taxon>
        <taxon>Kitasatosporales</taxon>
        <taxon>Streptomycetaceae</taxon>
        <taxon>Streptomyces</taxon>
    </lineage>
</organism>
<dbReference type="RefSeq" id="WP_031134338.1">
    <property type="nucleotide sequence ID" value="NZ_JYJH01000010.1"/>
</dbReference>
<dbReference type="PATRIC" id="fig|284040.3.peg.8314"/>
<sequence>MPLEWAGSSPDLLLVIDRESHEPLRSQVERGLREAIRAGRLCGGERLPSSRALAHGLGLSRGLVQECYAQLQAEGYLVPRVGSGTRVAVHTPVRQPPAERPARLVLEFGNVSEDALTAGVAAVGDLLGGDGRGPHGRHVGRV</sequence>
<evidence type="ECO:0000259" key="5">
    <source>
        <dbReference type="PROSITE" id="PS50949"/>
    </source>
</evidence>
<dbReference type="EMBL" id="JYJH01000010">
    <property type="protein sequence ID" value="KJK38655.1"/>
    <property type="molecule type" value="Genomic_DNA"/>
</dbReference>
<accession>A0A0M2GT86</accession>
<keyword evidence="1" id="KW-0663">Pyridoxal phosphate</keyword>
<evidence type="ECO:0000313" key="6">
    <source>
        <dbReference type="EMBL" id="KJK38655.1"/>
    </source>
</evidence>
<dbReference type="PANTHER" id="PTHR46577">
    <property type="entry name" value="HTH-TYPE TRANSCRIPTIONAL REGULATORY PROTEIN GABR"/>
    <property type="match status" value="1"/>
</dbReference>
<dbReference type="Pfam" id="PF00392">
    <property type="entry name" value="GntR"/>
    <property type="match status" value="1"/>
</dbReference>
<dbReference type="InterPro" id="IPR036388">
    <property type="entry name" value="WH-like_DNA-bd_sf"/>
</dbReference>
<evidence type="ECO:0000256" key="2">
    <source>
        <dbReference type="ARBA" id="ARBA00023015"/>
    </source>
</evidence>
<keyword evidence="4" id="KW-0804">Transcription</keyword>
<reference evidence="7" key="1">
    <citation type="submission" date="2015-02" db="EMBL/GenBank/DDBJ databases">
        <authorList>
            <person name="Ju K.-S."/>
            <person name="Doroghazi J.R."/>
            <person name="Metcalf W."/>
        </authorList>
    </citation>
    <scope>NUCLEOTIDE SEQUENCE [LARGE SCALE GENOMIC DNA]</scope>
    <source>
        <strain evidence="7">NRRL B-16380</strain>
    </source>
</reference>
<dbReference type="STRING" id="284040.UK15_16525"/>
<dbReference type="Gene3D" id="1.10.10.10">
    <property type="entry name" value="Winged helix-like DNA-binding domain superfamily/Winged helix DNA-binding domain"/>
    <property type="match status" value="1"/>
</dbReference>
<dbReference type="SMART" id="SM00345">
    <property type="entry name" value="HTH_GNTR"/>
    <property type="match status" value="1"/>
</dbReference>
<dbReference type="InterPro" id="IPR000524">
    <property type="entry name" value="Tscrpt_reg_HTH_GntR"/>
</dbReference>
<dbReference type="SUPFAM" id="SSF46785">
    <property type="entry name" value="Winged helix' DNA-binding domain"/>
    <property type="match status" value="1"/>
</dbReference>
<keyword evidence="2" id="KW-0805">Transcription regulation</keyword>
<dbReference type="AlphaFoldDB" id="A0A0M2GT86"/>
<evidence type="ECO:0000256" key="1">
    <source>
        <dbReference type="ARBA" id="ARBA00022898"/>
    </source>
</evidence>
<name>A0A0M2GT86_9ACTN</name>
<evidence type="ECO:0000256" key="3">
    <source>
        <dbReference type="ARBA" id="ARBA00023125"/>
    </source>
</evidence>
<evidence type="ECO:0000256" key="4">
    <source>
        <dbReference type="ARBA" id="ARBA00023163"/>
    </source>
</evidence>
<dbReference type="InterPro" id="IPR051446">
    <property type="entry name" value="HTH_trans_reg/aminotransferase"/>
</dbReference>
<dbReference type="GO" id="GO:0003700">
    <property type="term" value="F:DNA-binding transcription factor activity"/>
    <property type="evidence" value="ECO:0007669"/>
    <property type="project" value="InterPro"/>
</dbReference>
<dbReference type="PROSITE" id="PS50949">
    <property type="entry name" value="HTH_GNTR"/>
    <property type="match status" value="1"/>
</dbReference>
<gene>
    <name evidence="6" type="ORF">UK15_16525</name>
</gene>
<dbReference type="PANTHER" id="PTHR46577:SF1">
    <property type="entry name" value="HTH-TYPE TRANSCRIPTIONAL REGULATORY PROTEIN GABR"/>
    <property type="match status" value="1"/>
</dbReference>
<dbReference type="PRINTS" id="PR00035">
    <property type="entry name" value="HTHGNTR"/>
</dbReference>